<dbReference type="EMBL" id="JANTZM010000017">
    <property type="protein sequence ID" value="MCS4159020.1"/>
    <property type="molecule type" value="Genomic_DNA"/>
</dbReference>
<dbReference type="Proteomes" id="UP001155110">
    <property type="component" value="Unassembled WGS sequence"/>
</dbReference>
<evidence type="ECO:0008006" key="5">
    <source>
        <dbReference type="Google" id="ProtNLM"/>
    </source>
</evidence>
<evidence type="ECO:0000313" key="3">
    <source>
        <dbReference type="EMBL" id="MCS4159020.1"/>
    </source>
</evidence>
<protein>
    <recommendedName>
        <fullName evidence="5">HTTM domain-containing protein</fullName>
    </recommendedName>
</protein>
<feature type="transmembrane region" description="Helical" evidence="1">
    <location>
        <begin position="218"/>
        <end position="240"/>
    </location>
</feature>
<feature type="transmembrane region" description="Helical" evidence="1">
    <location>
        <begin position="73"/>
        <end position="95"/>
    </location>
</feature>
<dbReference type="EMBL" id="JANUBF010000014">
    <property type="protein sequence ID" value="MCS4037137.1"/>
    <property type="molecule type" value="Genomic_DNA"/>
</dbReference>
<feature type="transmembrane region" description="Helical" evidence="1">
    <location>
        <begin position="156"/>
        <end position="181"/>
    </location>
</feature>
<reference evidence="2" key="1">
    <citation type="submission" date="2022-08" db="EMBL/GenBank/DDBJ databases">
        <title>Genomic Encyclopedia of Type Strains, Phase V (KMG-V): Genome sequencing to study the core and pangenomes of soil and plant-associated prokaryotes.</title>
        <authorList>
            <person name="Whitman W."/>
        </authorList>
    </citation>
    <scope>NUCLEOTIDE SEQUENCE</scope>
    <source>
        <strain evidence="3">SP3002</strain>
        <strain evidence="2">SP3012</strain>
    </source>
</reference>
<accession>A0A9X2QNU1</accession>
<dbReference type="Proteomes" id="UP001155040">
    <property type="component" value="Unassembled WGS sequence"/>
</dbReference>
<feature type="transmembrane region" description="Helical" evidence="1">
    <location>
        <begin position="102"/>
        <end position="120"/>
    </location>
</feature>
<evidence type="ECO:0000313" key="4">
    <source>
        <dbReference type="Proteomes" id="UP001155040"/>
    </source>
</evidence>
<comment type="caution">
    <text evidence="2">The sequence shown here is derived from an EMBL/GenBank/DDBJ whole genome shotgun (WGS) entry which is preliminary data.</text>
</comment>
<evidence type="ECO:0000256" key="1">
    <source>
        <dbReference type="SAM" id="Phobius"/>
    </source>
</evidence>
<keyword evidence="1" id="KW-1133">Transmembrane helix</keyword>
<dbReference type="RefSeq" id="WP_013060845.1">
    <property type="nucleotide sequence ID" value="NZ_CALTRV010000005.1"/>
</dbReference>
<sequence>MSTLARFAHTLRYELFENTPPDTKGRRLFFRGLELFIMGYAVYFCWTWGVYIQQNISSVLLPLGLANYIDVSFMFDHNVALINAVLVGMLGLVGFFRLWRPAYLLALLAFHLQYVARYSLGEISHGSNLIGMGVLGLGLALVVFQGERQRRRFTFGFLYFFIGLGYTSAAVCKLIGTGITWPDGRHLLMWIGERKVDTLSRFGSFDATMLQDLVFYDYHFGTLILLVGLLTEAVSFLMWWGKYRYLVVMLVVGMHFGILFSMNIFFQASTILLILLGLPWHRLIDYGLNRAPATVASS</sequence>
<dbReference type="AlphaFoldDB" id="A0A9X2QNU1"/>
<evidence type="ECO:0000313" key="2">
    <source>
        <dbReference type="EMBL" id="MCS4037137.1"/>
    </source>
</evidence>
<organism evidence="2 4">
    <name type="scientific">Salinibacter ruber</name>
    <dbReference type="NCBI Taxonomy" id="146919"/>
    <lineage>
        <taxon>Bacteria</taxon>
        <taxon>Pseudomonadati</taxon>
        <taxon>Rhodothermota</taxon>
        <taxon>Rhodothermia</taxon>
        <taxon>Rhodothermales</taxon>
        <taxon>Salinibacteraceae</taxon>
        <taxon>Salinibacter</taxon>
    </lineage>
</organism>
<feature type="transmembrane region" description="Helical" evidence="1">
    <location>
        <begin position="247"/>
        <end position="280"/>
    </location>
</feature>
<keyword evidence="1" id="KW-0812">Transmembrane</keyword>
<name>A0A9X2QNU1_9BACT</name>
<feature type="transmembrane region" description="Helical" evidence="1">
    <location>
        <begin position="126"/>
        <end position="144"/>
    </location>
</feature>
<proteinExistence type="predicted"/>
<gene>
    <name evidence="3" type="ORF">GGP99_003006</name>
    <name evidence="2" type="ORF">GGQ01_002217</name>
</gene>
<feature type="transmembrane region" description="Helical" evidence="1">
    <location>
        <begin position="33"/>
        <end position="53"/>
    </location>
</feature>
<keyword evidence="1" id="KW-0472">Membrane</keyword>